<feature type="domain" description="NTF2 fold" evidence="1">
    <location>
        <begin position="58"/>
        <end position="124"/>
    </location>
</feature>
<organism evidence="2 3">
    <name type="scientific">Kaistella pullorum</name>
    <dbReference type="NCBI Taxonomy" id="2763074"/>
    <lineage>
        <taxon>Bacteria</taxon>
        <taxon>Pseudomonadati</taxon>
        <taxon>Bacteroidota</taxon>
        <taxon>Flavobacteriia</taxon>
        <taxon>Flavobacteriales</taxon>
        <taxon>Weeksellaceae</taxon>
        <taxon>Chryseobacterium group</taxon>
        <taxon>Kaistella</taxon>
    </lineage>
</organism>
<accession>A0ABR8WQC0</accession>
<sequence length="124" mass="14197">MKKILLMLFVILQFSCNKVSHNKLGIDNAKKELESALKDTTKISILDNNELLIKEENTAIKVAEPILFEIYGRSKIEGEKPYEAYLIKNYWVINGTVDRYSFGGAFSIIIDARNSKVINVIHYK</sequence>
<dbReference type="RefSeq" id="WP_251834272.1">
    <property type="nucleotide sequence ID" value="NZ_JACSPS010000005.1"/>
</dbReference>
<name>A0ABR8WQC0_9FLAO</name>
<protein>
    <submittedName>
        <fullName evidence="2">YbbC/YhhH family protein</fullName>
    </submittedName>
</protein>
<evidence type="ECO:0000259" key="1">
    <source>
        <dbReference type="Pfam" id="PF15631"/>
    </source>
</evidence>
<proteinExistence type="predicted"/>
<dbReference type="InterPro" id="IPR028921">
    <property type="entry name" value="NTF2_fold_dom"/>
</dbReference>
<dbReference type="Proteomes" id="UP000626242">
    <property type="component" value="Unassembled WGS sequence"/>
</dbReference>
<dbReference type="Pfam" id="PF15631">
    <property type="entry name" value="Imm-NTF2-2"/>
    <property type="match status" value="1"/>
</dbReference>
<dbReference type="EMBL" id="JACSPS010000005">
    <property type="protein sequence ID" value="MBD8019077.1"/>
    <property type="molecule type" value="Genomic_DNA"/>
</dbReference>
<evidence type="ECO:0000313" key="3">
    <source>
        <dbReference type="Proteomes" id="UP000626242"/>
    </source>
</evidence>
<reference evidence="2 3" key="1">
    <citation type="submission" date="2020-08" db="EMBL/GenBank/DDBJ databases">
        <title>A Genomic Blueprint of the Chicken Gut Microbiome.</title>
        <authorList>
            <person name="Gilroy R."/>
            <person name="Ravi A."/>
            <person name="Getino M."/>
            <person name="Pursley I."/>
            <person name="Horton D.L."/>
            <person name="Alikhan N.-F."/>
            <person name="Baker D."/>
            <person name="Gharbi K."/>
            <person name="Hall N."/>
            <person name="Watson M."/>
            <person name="Adriaenssens E.M."/>
            <person name="Foster-Nyarko E."/>
            <person name="Jarju S."/>
            <person name="Secka A."/>
            <person name="Antonio M."/>
            <person name="Oren A."/>
            <person name="Chaudhuri R."/>
            <person name="La Ragione R.M."/>
            <person name="Hildebrand F."/>
            <person name="Pallen M.J."/>
        </authorList>
    </citation>
    <scope>NUCLEOTIDE SEQUENCE [LARGE SCALE GENOMIC DNA]</scope>
    <source>
        <strain evidence="2 3">Sa1CVA4</strain>
    </source>
</reference>
<evidence type="ECO:0000313" key="2">
    <source>
        <dbReference type="EMBL" id="MBD8019077.1"/>
    </source>
</evidence>
<comment type="caution">
    <text evidence="2">The sequence shown here is derived from an EMBL/GenBank/DDBJ whole genome shotgun (WGS) entry which is preliminary data.</text>
</comment>
<gene>
    <name evidence="2" type="ORF">H9628_11400</name>
</gene>
<keyword evidence="3" id="KW-1185">Reference proteome</keyword>